<gene>
    <name evidence="3" type="ORF">BLA15945_01019</name>
</gene>
<protein>
    <recommendedName>
        <fullName evidence="5">Helicase/UvrB N-terminal domain-containing protein</fullName>
    </recommendedName>
</protein>
<dbReference type="Proteomes" id="UP000494174">
    <property type="component" value="Unassembled WGS sequence"/>
</dbReference>
<evidence type="ECO:0000259" key="2">
    <source>
        <dbReference type="Pfam" id="PF08800"/>
    </source>
</evidence>
<dbReference type="GO" id="GO:0016787">
    <property type="term" value="F:hydrolase activity"/>
    <property type="evidence" value="ECO:0007669"/>
    <property type="project" value="InterPro"/>
</dbReference>
<evidence type="ECO:0000313" key="4">
    <source>
        <dbReference type="Proteomes" id="UP000494174"/>
    </source>
</evidence>
<accession>A0A6P2I6V8</accession>
<feature type="domain" description="Helicase/UvrB N-terminal" evidence="1">
    <location>
        <begin position="329"/>
        <end position="420"/>
    </location>
</feature>
<dbReference type="Pfam" id="PF04851">
    <property type="entry name" value="ResIII"/>
    <property type="match status" value="1"/>
</dbReference>
<dbReference type="InterPro" id="IPR027417">
    <property type="entry name" value="P-loop_NTPase"/>
</dbReference>
<sequence>MSVTIYARVAPSMRPTTTTTLQSIEDIIESVRSGVYEDRILLIRETEDDNERKALKRNTLPVFYPTVLPSVDTRLGEDSEPTGIVQFDIDKKDNHGLDVNELYTAVMKHHACIYAFRSPSGGLKFGLLTDFARTPGEPIEITNRRFKIAYRLCLQLIQQYCDTRFHDDPTGSSLRQSCFLSHDPNAFFRADCKQLALNDQCHVPPPVPFTATEADITSVQILLDYIPRDLPYDGRFKVNACVLKMLGRSGIGLLMNHWQKEDRAELERQLEEALRGAKYGSIYLLQSYAKEYGNYKPSNGGAARRHIQPMPCDYALRPLSTPDEATASLQAIIREFMTSKTSHFVKVTTGAGKTRTVLEALSREVGHNAKILFLVPTHDLGDQIIKTYNEIRVADITNAETLRGKLQRPSIVKFYSRKTLCENKEARENLEEFGIGIPLQYCLSQCPYQGVCNYTLQFNTTTNIRVMTHNEWINEQSAWFNGSRTTDTGGTEPNGNRSLWVPDYIVIDEDILRLGKVQKESTSKRFPSIARIILDVDTGKSLRDAIWNHGERVILDAAKNTKPATPSLNLPLKKYRHAYLKSQEDSQHSEIIARLESYVQSDDPTLLDGMWVEDNAIRWLPLPAPAERYEGIPTLYLDATAHPAVVQRLLPGVQFHSIAVRQHDDVRLFQLSNKTITKEWLTDKPENLPNLVDGLIEIAKPYANVGLITYMQIGEERDFAASLAEKIGASHYAHFGDLRGIDTMKEVDCLLVVGRHMLLPKDTQDYARALFSCETGAERPIYADLPVRMKDGRTYRLNSMIPKDPWHQVVYEHTSLSETLQAIGRARPVHGPKKDIYVFANENLAINTEVSGFFPFEQYFKQQVPLVTSEALERVRDRGFVQLMPKDLTEQLELTAHQVKGSKKQNQIASELVANGADWIEATVKFEKGNVGQQTYLVFEMPALKRHLDKKGAQIMVVDAVASDAALTD</sequence>
<reference evidence="3 4" key="1">
    <citation type="submission" date="2019-09" db="EMBL/GenBank/DDBJ databases">
        <authorList>
            <person name="Depoorter E."/>
        </authorList>
    </citation>
    <scope>NUCLEOTIDE SEQUENCE [LARGE SCALE GENOMIC DNA]</scope>
    <source>
        <strain evidence="3">R-15945</strain>
    </source>
</reference>
<dbReference type="Pfam" id="PF08800">
    <property type="entry name" value="BT4734-like_N"/>
    <property type="match status" value="1"/>
</dbReference>
<proteinExistence type="predicted"/>
<dbReference type="SUPFAM" id="SSF52540">
    <property type="entry name" value="P-loop containing nucleoside triphosphate hydrolases"/>
    <property type="match status" value="1"/>
</dbReference>
<evidence type="ECO:0000259" key="1">
    <source>
        <dbReference type="Pfam" id="PF04851"/>
    </source>
</evidence>
<dbReference type="Gene3D" id="3.40.50.300">
    <property type="entry name" value="P-loop containing nucleotide triphosphate hydrolases"/>
    <property type="match status" value="1"/>
</dbReference>
<dbReference type="InterPro" id="IPR014907">
    <property type="entry name" value="BT4734-like_N"/>
</dbReference>
<dbReference type="AlphaFoldDB" id="A0A6P2I6V8"/>
<dbReference type="Gene3D" id="1.10.30.20">
    <property type="entry name" value="Bacterial XPD DNA helicase, FeS cluster domain"/>
    <property type="match status" value="1"/>
</dbReference>
<evidence type="ECO:0000313" key="3">
    <source>
        <dbReference type="EMBL" id="VWB24372.1"/>
    </source>
</evidence>
<dbReference type="GO" id="GO:0005524">
    <property type="term" value="F:ATP binding"/>
    <property type="evidence" value="ECO:0007669"/>
    <property type="project" value="InterPro"/>
</dbReference>
<dbReference type="InterPro" id="IPR006935">
    <property type="entry name" value="Helicase/UvrB_N"/>
</dbReference>
<dbReference type="InterPro" id="IPR042493">
    <property type="entry name" value="XPD_DNA_FeS"/>
</dbReference>
<feature type="domain" description="BT4734-like N-terminal" evidence="2">
    <location>
        <begin position="61"/>
        <end position="188"/>
    </location>
</feature>
<name>A0A6P2I6V8_BURL3</name>
<dbReference type="EMBL" id="CABVPU010000003">
    <property type="protein sequence ID" value="VWB24372.1"/>
    <property type="molecule type" value="Genomic_DNA"/>
</dbReference>
<organism evidence="3 4">
    <name type="scientific">Burkholderia lata (strain ATCC 17760 / DSM 23089 / LMG 22485 / NCIMB 9086 / R18194 / 383)</name>
    <dbReference type="NCBI Taxonomy" id="482957"/>
    <lineage>
        <taxon>Bacteria</taxon>
        <taxon>Pseudomonadati</taxon>
        <taxon>Pseudomonadota</taxon>
        <taxon>Betaproteobacteria</taxon>
        <taxon>Burkholderiales</taxon>
        <taxon>Burkholderiaceae</taxon>
        <taxon>Burkholderia</taxon>
        <taxon>Burkholderia cepacia complex</taxon>
    </lineage>
</organism>
<dbReference type="RefSeq" id="WP_174967568.1">
    <property type="nucleotide sequence ID" value="NZ_CABVPU010000003.1"/>
</dbReference>
<dbReference type="GO" id="GO:0003677">
    <property type="term" value="F:DNA binding"/>
    <property type="evidence" value="ECO:0007669"/>
    <property type="project" value="InterPro"/>
</dbReference>
<evidence type="ECO:0008006" key="5">
    <source>
        <dbReference type="Google" id="ProtNLM"/>
    </source>
</evidence>